<dbReference type="Proteomes" id="UP000095283">
    <property type="component" value="Unplaced"/>
</dbReference>
<dbReference type="PROSITE" id="PS50832">
    <property type="entry name" value="S1_IF1_TYPE"/>
    <property type="match status" value="1"/>
</dbReference>
<dbReference type="InterPro" id="IPR039294">
    <property type="entry name" value="EIF1AD"/>
</dbReference>
<evidence type="ECO:0000256" key="4">
    <source>
        <dbReference type="ARBA" id="ARBA00031998"/>
    </source>
</evidence>
<evidence type="ECO:0000313" key="7">
    <source>
        <dbReference type="Proteomes" id="UP000095283"/>
    </source>
</evidence>
<evidence type="ECO:0000256" key="1">
    <source>
        <dbReference type="ARBA" id="ARBA00007340"/>
    </source>
</evidence>
<evidence type="ECO:0000256" key="3">
    <source>
        <dbReference type="ARBA" id="ARBA00022884"/>
    </source>
</evidence>
<evidence type="ECO:0000259" key="6">
    <source>
        <dbReference type="PROSITE" id="PS50832"/>
    </source>
</evidence>
<evidence type="ECO:0000256" key="5">
    <source>
        <dbReference type="PROSITE-ProRule" id="PRU00181"/>
    </source>
</evidence>
<dbReference type="AlphaFoldDB" id="A0A1I7X0G3"/>
<organism evidence="7 8">
    <name type="scientific">Heterorhabditis bacteriophora</name>
    <name type="common">Entomopathogenic nematode worm</name>
    <dbReference type="NCBI Taxonomy" id="37862"/>
    <lineage>
        <taxon>Eukaryota</taxon>
        <taxon>Metazoa</taxon>
        <taxon>Ecdysozoa</taxon>
        <taxon>Nematoda</taxon>
        <taxon>Chromadorea</taxon>
        <taxon>Rhabditida</taxon>
        <taxon>Rhabditina</taxon>
        <taxon>Rhabditomorpha</taxon>
        <taxon>Strongyloidea</taxon>
        <taxon>Heterorhabditidae</taxon>
        <taxon>Heterorhabditis</taxon>
    </lineage>
</organism>
<evidence type="ECO:0000313" key="8">
    <source>
        <dbReference type="WBParaSite" id="Hba_11036"/>
    </source>
</evidence>
<comment type="similarity">
    <text evidence="1">Belongs to the EIF1AD family.</text>
</comment>
<dbReference type="PANTHER" id="PTHR21641:SF0">
    <property type="entry name" value="RNA-BINDING PROTEIN EIF1AD-RELATED"/>
    <property type="match status" value="1"/>
</dbReference>
<reference evidence="8" key="1">
    <citation type="submission" date="2016-11" db="UniProtKB">
        <authorList>
            <consortium name="WormBaseParasite"/>
        </authorList>
    </citation>
    <scope>IDENTIFICATION</scope>
</reference>
<evidence type="ECO:0000256" key="2">
    <source>
        <dbReference type="ARBA" id="ARBA00020989"/>
    </source>
</evidence>
<dbReference type="GO" id="GO:0005634">
    <property type="term" value="C:nucleus"/>
    <property type="evidence" value="ECO:0007669"/>
    <property type="project" value="TreeGrafter"/>
</dbReference>
<keyword evidence="3" id="KW-0694">RNA-binding</keyword>
<dbReference type="InterPro" id="IPR006196">
    <property type="entry name" value="RNA-binding_domain_S1_IF1"/>
</dbReference>
<dbReference type="Pfam" id="PF01176">
    <property type="entry name" value="eIF-1a"/>
    <property type="match status" value="1"/>
</dbReference>
<dbReference type="GO" id="GO:0003723">
    <property type="term" value="F:RNA binding"/>
    <property type="evidence" value="ECO:0007669"/>
    <property type="project" value="UniProtKB-KW"/>
</dbReference>
<keyword evidence="5" id="KW-0648">Protein biosynthesis</keyword>
<dbReference type="InterPro" id="IPR001253">
    <property type="entry name" value="TIF_eIF-1A"/>
</dbReference>
<dbReference type="PANTHER" id="PTHR21641">
    <property type="entry name" value="TRANSLATION INITIATION FACTOR-RELATED"/>
    <property type="match status" value="1"/>
</dbReference>
<accession>A0A1I7X0G3</accession>
<feature type="domain" description="S1-like" evidence="6">
    <location>
        <begin position="11"/>
        <end position="70"/>
    </location>
</feature>
<dbReference type="SMART" id="SM00652">
    <property type="entry name" value="eIF1a"/>
    <property type="match status" value="1"/>
</dbReference>
<dbReference type="Gene3D" id="2.40.50.140">
    <property type="entry name" value="Nucleic acid-binding proteins"/>
    <property type="match status" value="1"/>
</dbReference>
<name>A0A1I7X0G3_HETBA</name>
<dbReference type="GO" id="GO:0003743">
    <property type="term" value="F:translation initiation factor activity"/>
    <property type="evidence" value="ECO:0007669"/>
    <property type="project" value="UniProtKB-UniRule"/>
</dbReference>
<proteinExistence type="inferred from homology"/>
<dbReference type="SUPFAM" id="SSF50249">
    <property type="entry name" value="Nucleic acid-binding proteins"/>
    <property type="match status" value="1"/>
</dbReference>
<keyword evidence="5" id="KW-0396">Initiation factor</keyword>
<keyword evidence="7" id="KW-1185">Reference proteome</keyword>
<dbReference type="WBParaSite" id="Hba_11036">
    <property type="protein sequence ID" value="Hba_11036"/>
    <property type="gene ID" value="Hba_11036"/>
</dbReference>
<protein>
    <recommendedName>
        <fullName evidence="2">Probable RNA-binding protein EIF1AD</fullName>
    </recommendedName>
    <alternativeName>
        <fullName evidence="4">Eukaryotic translation initiation factor 1A domain-containing protein</fullName>
    </alternativeName>
</protein>
<dbReference type="InterPro" id="IPR012340">
    <property type="entry name" value="NA-bd_OB-fold"/>
</dbReference>
<sequence>MRDLHTYNDNIESELYTPVDGDIIAQVKGARGNNLHEVEDEFGETYIVSMPTKFRKAVWIRRGQFVVIRPIGEGDKLL</sequence>